<dbReference type="FunFam" id="2.170.130.10:FF:000010">
    <property type="entry name" value="Ferripyoverdine receptor"/>
    <property type="match status" value="1"/>
</dbReference>
<evidence type="ECO:0000256" key="18">
    <source>
        <dbReference type="SAM" id="SignalP"/>
    </source>
</evidence>
<dbReference type="RefSeq" id="WP_153116654.1">
    <property type="nucleotide sequence ID" value="NZ_JACIGE010000007.1"/>
</dbReference>
<dbReference type="Proteomes" id="UP000587070">
    <property type="component" value="Unassembled WGS sequence"/>
</dbReference>
<dbReference type="GO" id="GO:0009279">
    <property type="term" value="C:cell outer membrane"/>
    <property type="evidence" value="ECO:0007669"/>
    <property type="project" value="UniProtKB-SubCell"/>
</dbReference>
<evidence type="ECO:0000256" key="2">
    <source>
        <dbReference type="ARBA" id="ARBA00009810"/>
    </source>
</evidence>
<name>A0A840GGQ3_RHOTE</name>
<evidence type="ECO:0000256" key="17">
    <source>
        <dbReference type="SAM" id="MobiDB-lite"/>
    </source>
</evidence>
<keyword evidence="3 14" id="KW-0813">Transport</keyword>
<evidence type="ECO:0000256" key="11">
    <source>
        <dbReference type="ARBA" id="ARBA00023136"/>
    </source>
</evidence>
<keyword evidence="12 20" id="KW-0675">Receptor</keyword>
<dbReference type="Pfam" id="PF00593">
    <property type="entry name" value="TonB_dep_Rec_b-barrel"/>
    <property type="match status" value="1"/>
</dbReference>
<keyword evidence="10 16" id="KW-0798">TonB box</keyword>
<dbReference type="InterPro" id="IPR036942">
    <property type="entry name" value="Beta-barrel_TonB_sf"/>
</dbReference>
<keyword evidence="5" id="KW-0410">Iron transport</keyword>
<protein>
    <submittedName>
        <fullName evidence="20">Outer membrane receptor for ferric coprogen and ferric-rhodotorulic acid</fullName>
    </submittedName>
</protein>
<keyword evidence="9" id="KW-0406">Ion transport</keyword>
<dbReference type="Gene3D" id="3.55.50.30">
    <property type="match status" value="1"/>
</dbReference>
<dbReference type="PANTHER" id="PTHR32552">
    <property type="entry name" value="FERRICHROME IRON RECEPTOR-RELATED"/>
    <property type="match status" value="1"/>
</dbReference>
<dbReference type="GO" id="GO:0015344">
    <property type="term" value="F:siderophore uptake transmembrane transporter activity"/>
    <property type="evidence" value="ECO:0007669"/>
    <property type="project" value="TreeGrafter"/>
</dbReference>
<feature type="chain" id="PRO_5033022969" evidence="18">
    <location>
        <begin position="37"/>
        <end position="814"/>
    </location>
</feature>
<dbReference type="GO" id="GO:0038023">
    <property type="term" value="F:signaling receptor activity"/>
    <property type="evidence" value="ECO:0007669"/>
    <property type="project" value="InterPro"/>
</dbReference>
<evidence type="ECO:0000256" key="1">
    <source>
        <dbReference type="ARBA" id="ARBA00004571"/>
    </source>
</evidence>
<feature type="short sequence motif" description="TonB C-terminal box" evidence="15">
    <location>
        <begin position="797"/>
        <end position="814"/>
    </location>
</feature>
<evidence type="ECO:0000259" key="19">
    <source>
        <dbReference type="SMART" id="SM00965"/>
    </source>
</evidence>
<reference evidence="20 21" key="1">
    <citation type="submission" date="2020-08" db="EMBL/GenBank/DDBJ databases">
        <title>Genome sequencing of Purple Non-Sulfur Bacteria from various extreme environments.</title>
        <authorList>
            <person name="Mayer M."/>
        </authorList>
    </citation>
    <scope>NUCLEOTIDE SEQUENCE [LARGE SCALE GENOMIC DNA]</scope>
    <source>
        <strain evidence="20 21">2761</strain>
    </source>
</reference>
<evidence type="ECO:0000256" key="15">
    <source>
        <dbReference type="PROSITE-ProRule" id="PRU10144"/>
    </source>
</evidence>
<keyword evidence="4 14" id="KW-1134">Transmembrane beta strand</keyword>
<evidence type="ECO:0000256" key="9">
    <source>
        <dbReference type="ARBA" id="ARBA00023065"/>
    </source>
</evidence>
<evidence type="ECO:0000256" key="12">
    <source>
        <dbReference type="ARBA" id="ARBA00023170"/>
    </source>
</evidence>
<dbReference type="SMART" id="SM00965">
    <property type="entry name" value="STN"/>
    <property type="match status" value="1"/>
</dbReference>
<dbReference type="InterPro" id="IPR011662">
    <property type="entry name" value="Secretin/TonB_short_N"/>
</dbReference>
<dbReference type="InterPro" id="IPR000531">
    <property type="entry name" value="Beta-barrel_TonB"/>
</dbReference>
<dbReference type="AlphaFoldDB" id="A0A840GGQ3"/>
<evidence type="ECO:0000256" key="16">
    <source>
        <dbReference type="RuleBase" id="RU003357"/>
    </source>
</evidence>
<evidence type="ECO:0000256" key="7">
    <source>
        <dbReference type="ARBA" id="ARBA00022729"/>
    </source>
</evidence>
<evidence type="ECO:0000256" key="5">
    <source>
        <dbReference type="ARBA" id="ARBA00022496"/>
    </source>
</evidence>
<dbReference type="InterPro" id="IPR012910">
    <property type="entry name" value="Plug_dom"/>
</dbReference>
<comment type="similarity">
    <text evidence="2 14 16">Belongs to the TonB-dependent receptor family.</text>
</comment>
<evidence type="ECO:0000256" key="4">
    <source>
        <dbReference type="ARBA" id="ARBA00022452"/>
    </source>
</evidence>
<dbReference type="Gene3D" id="2.40.170.20">
    <property type="entry name" value="TonB-dependent receptor, beta-barrel domain"/>
    <property type="match status" value="1"/>
</dbReference>
<comment type="subcellular location">
    <subcellularLocation>
        <location evidence="1 14">Cell outer membrane</location>
        <topology evidence="1 14">Multi-pass membrane protein</topology>
    </subcellularLocation>
</comment>
<dbReference type="SUPFAM" id="SSF56935">
    <property type="entry name" value="Porins"/>
    <property type="match status" value="1"/>
</dbReference>
<feature type="signal peptide" evidence="18">
    <location>
        <begin position="1"/>
        <end position="36"/>
    </location>
</feature>
<dbReference type="InterPro" id="IPR037066">
    <property type="entry name" value="Plug_dom_sf"/>
</dbReference>
<keyword evidence="21" id="KW-1185">Reference proteome</keyword>
<dbReference type="NCBIfam" id="TIGR01783">
    <property type="entry name" value="TonB-siderophor"/>
    <property type="match status" value="1"/>
</dbReference>
<dbReference type="Gene3D" id="2.170.130.10">
    <property type="entry name" value="TonB-dependent receptor, plug domain"/>
    <property type="match status" value="1"/>
</dbReference>
<organism evidence="20 21">
    <name type="scientific">Rhodocyclus tenuis</name>
    <name type="common">Rhodospirillum tenue</name>
    <dbReference type="NCBI Taxonomy" id="1066"/>
    <lineage>
        <taxon>Bacteria</taxon>
        <taxon>Pseudomonadati</taxon>
        <taxon>Pseudomonadota</taxon>
        <taxon>Betaproteobacteria</taxon>
        <taxon>Rhodocyclales</taxon>
        <taxon>Rhodocyclaceae</taxon>
        <taxon>Rhodocyclus</taxon>
    </lineage>
</organism>
<evidence type="ECO:0000256" key="10">
    <source>
        <dbReference type="ARBA" id="ARBA00023077"/>
    </source>
</evidence>
<evidence type="ECO:0000256" key="14">
    <source>
        <dbReference type="PROSITE-ProRule" id="PRU01360"/>
    </source>
</evidence>
<keyword evidence="7 18" id="KW-0732">Signal</keyword>
<dbReference type="OrthoDB" id="174652at2"/>
<dbReference type="PANTHER" id="PTHR32552:SF74">
    <property type="entry name" value="HYDROXAMATE SIDEROPHORE RECEPTOR FHUE"/>
    <property type="match status" value="1"/>
</dbReference>
<dbReference type="PROSITE" id="PS52016">
    <property type="entry name" value="TONB_DEPENDENT_REC_3"/>
    <property type="match status" value="1"/>
</dbReference>
<dbReference type="CDD" id="cd01347">
    <property type="entry name" value="ligand_gated_channel"/>
    <property type="match status" value="1"/>
</dbReference>
<evidence type="ECO:0000256" key="6">
    <source>
        <dbReference type="ARBA" id="ARBA00022692"/>
    </source>
</evidence>
<sequence length="814" mass="88350">MPSVSPFTQRPFRQRLLPIACAAALGTLAMLPGAHAQTAAPATPQSFSLPAQPLGQALNALARQSGVAISADAALLENRNAPALEGATSLREALQRLLTGSGLLAVPSGSAWTIRPAANSDGGAMLAPLTVTAQADRSTSEGSGSYTTGSMQTATRLPLSIRETPQSVSVITRQRMEDQGLTQLPEIIQQVAGLSMSQSGNQGSDSTPIYSRGFTVENYQVDGVGHLNSNYAAIFQSNDMVLYDRVEVVRGATGLMNGIGTPSATINLIRKKPTSEFQGYVKAETGSWDRSRVEADVSSSLNKAGTLRGRGVIAWQDNDSYIDRLAENKKIVSGIIEADLSPNTLLTTGLSWQQHRARGHSRGGLPLFNSDGTRTSWQRSDSAAATWAYSERENLAAFASLEHRFANDWKLKGTYSYDRSKFDEQLGYAAGGNPDKTTGAGVSLYAGRWSGPPTQHSLDVYASGPFTLFERKHDLVFGATVARTKQDAESYHLWYVLPVSNIYTWNGASPSQPDTSPKGDFNYKEKTNSAYVTARFKPFDPLSLIVGARATSWEDETYNRSYATGVSSNVKREWSNQVTPYAGLVFDLSPQWSVYASYTDIFKPQSSRDASGNYLDPLLGKAYELGSKAELLNGRLNFAGAIYQIEQDNLAVAIPGVLAPDGSQAYRPANGTKTRGFELEIGGELARNWQASAAFARNLSQDAGGNLLNTNVPQNTLKLFSSYRMPWVGNGLTVGGGVRWQSRTWSDFTSMSGSPRVTQEAYSLVDLMARYEITQQLSAAFNAYNVFDKTYQTSSSAAYYGEPRNFRLNLTYRF</sequence>
<evidence type="ECO:0000256" key="13">
    <source>
        <dbReference type="ARBA" id="ARBA00023237"/>
    </source>
</evidence>
<dbReference type="PROSITE" id="PS01156">
    <property type="entry name" value="TONB_DEPENDENT_REC_2"/>
    <property type="match status" value="1"/>
</dbReference>
<evidence type="ECO:0000256" key="3">
    <source>
        <dbReference type="ARBA" id="ARBA00022448"/>
    </source>
</evidence>
<evidence type="ECO:0000313" key="20">
    <source>
        <dbReference type="EMBL" id="MBB4247682.1"/>
    </source>
</evidence>
<dbReference type="Pfam" id="PF07715">
    <property type="entry name" value="Plug"/>
    <property type="match status" value="1"/>
</dbReference>
<dbReference type="Pfam" id="PF07660">
    <property type="entry name" value="STN"/>
    <property type="match status" value="1"/>
</dbReference>
<dbReference type="InterPro" id="IPR010105">
    <property type="entry name" value="TonB_sidphr_rcpt"/>
</dbReference>
<comment type="caution">
    <text evidence="20">The sequence shown here is derived from an EMBL/GenBank/DDBJ whole genome shotgun (WGS) entry which is preliminary data.</text>
</comment>
<dbReference type="InterPro" id="IPR010917">
    <property type="entry name" value="TonB_rcpt_CS"/>
</dbReference>
<gene>
    <name evidence="20" type="ORF">GGD90_002067</name>
</gene>
<proteinExistence type="inferred from homology"/>
<evidence type="ECO:0000313" key="21">
    <source>
        <dbReference type="Proteomes" id="UP000587070"/>
    </source>
</evidence>
<feature type="region of interest" description="Disordered" evidence="17">
    <location>
        <begin position="133"/>
        <end position="152"/>
    </location>
</feature>
<keyword evidence="13 14" id="KW-0998">Cell outer membrane</keyword>
<evidence type="ECO:0000256" key="8">
    <source>
        <dbReference type="ARBA" id="ARBA00023004"/>
    </source>
</evidence>
<keyword evidence="11 14" id="KW-0472">Membrane</keyword>
<keyword evidence="8" id="KW-0408">Iron</keyword>
<accession>A0A840GGQ3</accession>
<keyword evidence="6 14" id="KW-0812">Transmembrane</keyword>
<dbReference type="EMBL" id="JACIGE010000007">
    <property type="protein sequence ID" value="MBB4247682.1"/>
    <property type="molecule type" value="Genomic_DNA"/>
</dbReference>
<feature type="compositionally biased region" description="Low complexity" evidence="17">
    <location>
        <begin position="140"/>
        <end position="150"/>
    </location>
</feature>
<feature type="domain" description="Secretin/TonB short N-terminal" evidence="19">
    <location>
        <begin position="67"/>
        <end position="117"/>
    </location>
</feature>
<dbReference type="GO" id="GO:0015891">
    <property type="term" value="P:siderophore transport"/>
    <property type="evidence" value="ECO:0007669"/>
    <property type="project" value="InterPro"/>
</dbReference>
<dbReference type="InterPro" id="IPR039426">
    <property type="entry name" value="TonB-dep_rcpt-like"/>
</dbReference>